<dbReference type="STRING" id="199890.A0A182P4C6"/>
<evidence type="ECO:0000256" key="4">
    <source>
        <dbReference type="ARBA" id="ARBA00022448"/>
    </source>
</evidence>
<keyword evidence="7" id="KW-0653">Protein transport</keyword>
<feature type="compositionally biased region" description="Basic and acidic residues" evidence="11">
    <location>
        <begin position="128"/>
        <end position="146"/>
    </location>
</feature>
<evidence type="ECO:0000256" key="12">
    <source>
        <dbReference type="SAM" id="Phobius"/>
    </source>
</evidence>
<evidence type="ECO:0000256" key="8">
    <source>
        <dbReference type="ARBA" id="ARBA00022989"/>
    </source>
</evidence>
<dbReference type="PANTHER" id="PTHR12443">
    <property type="entry name" value="TRANSLOCATION PROTEIN SEC62"/>
    <property type="match status" value="1"/>
</dbReference>
<comment type="similarity">
    <text evidence="2">Belongs to the SEC62 family.</text>
</comment>
<feature type="compositionally biased region" description="Basic and acidic residues" evidence="11">
    <location>
        <begin position="1"/>
        <end position="14"/>
    </location>
</feature>
<keyword evidence="6" id="KW-0256">Endoplasmic reticulum</keyword>
<proteinExistence type="inferred from homology"/>
<dbReference type="Proteomes" id="UP000075885">
    <property type="component" value="Unassembled WGS sequence"/>
</dbReference>
<comment type="subcellular location">
    <subcellularLocation>
        <location evidence="1">Endoplasmic reticulum membrane</location>
        <topology evidence="1">Multi-pass membrane protein</topology>
    </subcellularLocation>
</comment>
<dbReference type="GO" id="GO:0005789">
    <property type="term" value="C:endoplasmic reticulum membrane"/>
    <property type="evidence" value="ECO:0007669"/>
    <property type="project" value="UniProtKB-SubCell"/>
</dbReference>
<keyword evidence="5 12" id="KW-0812">Transmembrane</keyword>
<dbReference type="EnsemblMetazoa" id="AEPI001762-RA">
    <property type="protein sequence ID" value="AEPI001762-PA"/>
    <property type="gene ID" value="AEPI001762"/>
</dbReference>
<dbReference type="InterPro" id="IPR004728">
    <property type="entry name" value="Sec62"/>
</dbReference>
<dbReference type="Pfam" id="PF03839">
    <property type="entry name" value="Sec62"/>
    <property type="match status" value="1"/>
</dbReference>
<evidence type="ECO:0000256" key="2">
    <source>
        <dbReference type="ARBA" id="ARBA00010604"/>
    </source>
</evidence>
<evidence type="ECO:0000256" key="11">
    <source>
        <dbReference type="SAM" id="MobiDB-lite"/>
    </source>
</evidence>
<protein>
    <recommendedName>
        <fullName evidence="3">Translocation protein SEC62</fullName>
    </recommendedName>
</protein>
<feature type="region of interest" description="Disordered" evidence="11">
    <location>
        <begin position="285"/>
        <end position="405"/>
    </location>
</feature>
<feature type="transmembrane region" description="Helical" evidence="12">
    <location>
        <begin position="220"/>
        <end position="252"/>
    </location>
</feature>
<feature type="transmembrane region" description="Helical" evidence="12">
    <location>
        <begin position="193"/>
        <end position="214"/>
    </location>
</feature>
<keyword evidence="4" id="KW-0813">Transport</keyword>
<reference evidence="13" key="2">
    <citation type="submission" date="2020-05" db="UniProtKB">
        <authorList>
            <consortium name="EnsemblMetazoa"/>
        </authorList>
    </citation>
    <scope>IDENTIFICATION</scope>
    <source>
        <strain evidence="13">Epiroticus2</strain>
    </source>
</reference>
<evidence type="ECO:0000256" key="5">
    <source>
        <dbReference type="ARBA" id="ARBA00022692"/>
    </source>
</evidence>
<evidence type="ECO:0000256" key="7">
    <source>
        <dbReference type="ARBA" id="ARBA00022927"/>
    </source>
</evidence>
<organism evidence="13 14">
    <name type="scientific">Anopheles epiroticus</name>
    <dbReference type="NCBI Taxonomy" id="199890"/>
    <lineage>
        <taxon>Eukaryota</taxon>
        <taxon>Metazoa</taxon>
        <taxon>Ecdysozoa</taxon>
        <taxon>Arthropoda</taxon>
        <taxon>Hexapoda</taxon>
        <taxon>Insecta</taxon>
        <taxon>Pterygota</taxon>
        <taxon>Neoptera</taxon>
        <taxon>Endopterygota</taxon>
        <taxon>Diptera</taxon>
        <taxon>Nematocera</taxon>
        <taxon>Culicoidea</taxon>
        <taxon>Culicidae</taxon>
        <taxon>Anophelinae</taxon>
        <taxon>Anopheles</taxon>
    </lineage>
</organism>
<evidence type="ECO:0000313" key="13">
    <source>
        <dbReference type="EnsemblMetazoa" id="AEPI001762-PA"/>
    </source>
</evidence>
<evidence type="ECO:0000256" key="3">
    <source>
        <dbReference type="ARBA" id="ARBA00021257"/>
    </source>
</evidence>
<keyword evidence="8 12" id="KW-1133">Transmembrane helix</keyword>
<accession>A0A182P4C6</accession>
<sequence length="405" mass="45444">MAEKRRAKKRKDEYSGPGGVDQEIEKASKEEYKVAKWLKSNVPTKKTKFLNHNVEYFSSVKAIDALLASKFAQGDNCLFPHRQAVIDFMGDMLYHKFFHRARKVPVSEQELRGKSSKKAVESAAAPAKDGKQTGKEERATDAESSHAEGSSKMVAEVAEKRKRKIRLEMHAEQVFVDGHEAYVWLYDPIPMHYWIFGALLVVGAIVICLFPLWPPLLRKGVYYLSIAAAGFLVFILGLVVLRCILFCMVWVVTGGKHHFWLLPNLTEDVGFFASFWPLYNHEYKDGQSSTDKGGKKTKKRKRDKDSGGEEESITSASNIPPTIDEVKERDTEMESSNVKPSPKAEGLRHRKQPQEPSPAPVTIAETIADEEQNSATPSESDSEGSQRSSTGKDFEMVEPDEVDTS</sequence>
<evidence type="ECO:0000256" key="6">
    <source>
        <dbReference type="ARBA" id="ARBA00022824"/>
    </source>
</evidence>
<feature type="compositionally biased region" description="Acidic residues" evidence="11">
    <location>
        <begin position="396"/>
        <end position="405"/>
    </location>
</feature>
<name>A0A182P4C6_9DIPT</name>
<keyword evidence="9" id="KW-0811">Translocation</keyword>
<feature type="region of interest" description="Disordered" evidence="11">
    <location>
        <begin position="109"/>
        <end position="154"/>
    </location>
</feature>
<dbReference type="AlphaFoldDB" id="A0A182P4C6"/>
<evidence type="ECO:0000313" key="14">
    <source>
        <dbReference type="Proteomes" id="UP000075885"/>
    </source>
</evidence>
<reference evidence="14" key="1">
    <citation type="submission" date="2013-03" db="EMBL/GenBank/DDBJ databases">
        <title>The Genome Sequence of Anopheles epiroticus epiroticus2.</title>
        <authorList>
            <consortium name="The Broad Institute Genomics Platform"/>
            <person name="Neafsey D.E."/>
            <person name="Howell P."/>
            <person name="Walker B."/>
            <person name="Young S.K."/>
            <person name="Zeng Q."/>
            <person name="Gargeya S."/>
            <person name="Fitzgerald M."/>
            <person name="Haas B."/>
            <person name="Abouelleil A."/>
            <person name="Allen A.W."/>
            <person name="Alvarado L."/>
            <person name="Arachchi H.M."/>
            <person name="Berlin A.M."/>
            <person name="Chapman S.B."/>
            <person name="Gainer-Dewar J."/>
            <person name="Goldberg J."/>
            <person name="Griggs A."/>
            <person name="Gujja S."/>
            <person name="Hansen M."/>
            <person name="Howarth C."/>
            <person name="Imamovic A."/>
            <person name="Ireland A."/>
            <person name="Larimer J."/>
            <person name="McCowan C."/>
            <person name="Murphy C."/>
            <person name="Pearson M."/>
            <person name="Poon T.W."/>
            <person name="Priest M."/>
            <person name="Roberts A."/>
            <person name="Saif S."/>
            <person name="Shea T."/>
            <person name="Sisk P."/>
            <person name="Sykes S."/>
            <person name="Wortman J."/>
            <person name="Nusbaum C."/>
            <person name="Birren B."/>
        </authorList>
    </citation>
    <scope>NUCLEOTIDE SEQUENCE [LARGE SCALE GENOMIC DNA]</scope>
    <source>
        <strain evidence="14">Epiroticus2</strain>
    </source>
</reference>
<keyword evidence="14" id="KW-1185">Reference proteome</keyword>
<feature type="region of interest" description="Disordered" evidence="11">
    <location>
        <begin position="1"/>
        <end position="22"/>
    </location>
</feature>
<evidence type="ECO:0000256" key="10">
    <source>
        <dbReference type="ARBA" id="ARBA00023136"/>
    </source>
</evidence>
<dbReference type="VEuPathDB" id="VectorBase:AEPI001762"/>
<dbReference type="PANTHER" id="PTHR12443:SF9">
    <property type="entry name" value="TRANSLOCATION PROTEIN SEC62"/>
    <property type="match status" value="1"/>
</dbReference>
<evidence type="ECO:0000256" key="1">
    <source>
        <dbReference type="ARBA" id="ARBA00004477"/>
    </source>
</evidence>
<dbReference type="GO" id="GO:0031204">
    <property type="term" value="P:post-translational protein targeting to membrane, translocation"/>
    <property type="evidence" value="ECO:0007669"/>
    <property type="project" value="TreeGrafter"/>
</dbReference>
<evidence type="ECO:0000256" key="9">
    <source>
        <dbReference type="ARBA" id="ARBA00023010"/>
    </source>
</evidence>
<keyword evidence="10 12" id="KW-0472">Membrane</keyword>